<dbReference type="AlphaFoldDB" id="A0A174INI1"/>
<dbReference type="RefSeq" id="WP_055228566.1">
    <property type="nucleotide sequence ID" value="NZ_CYYV01000019.1"/>
</dbReference>
<keyword evidence="1" id="KW-0812">Transmembrane</keyword>
<proteinExistence type="predicted"/>
<feature type="transmembrane region" description="Helical" evidence="1">
    <location>
        <begin position="370"/>
        <end position="391"/>
    </location>
</feature>
<accession>A0A174INI1</accession>
<keyword evidence="1" id="KW-0472">Membrane</keyword>
<protein>
    <submittedName>
        <fullName evidence="2">Uncharacterized protein</fullName>
    </submittedName>
</protein>
<gene>
    <name evidence="2" type="ORF">ERS852406_03085</name>
</gene>
<organism evidence="2 3">
    <name type="scientific">Fusicatenibacter saccharivorans</name>
    <dbReference type="NCBI Taxonomy" id="1150298"/>
    <lineage>
        <taxon>Bacteria</taxon>
        <taxon>Bacillati</taxon>
        <taxon>Bacillota</taxon>
        <taxon>Clostridia</taxon>
        <taxon>Lachnospirales</taxon>
        <taxon>Lachnospiraceae</taxon>
        <taxon>Fusicatenibacter</taxon>
    </lineage>
</organism>
<sequence length="848" mass="95648">MNRKRRSKICCLSGILLLILLLAGVQRVSAMTTRTELYQNTPSDGGRSGGKEKQLLANSYAGEYQIDFSYGFEGNYQDGNHVPIRVTITNESAVEFEGYFVFQIKNAAESIYRRNSGEGILSKLFLGVKRSGDGRNSLFTYRFPIYIPANGTVTKTFSAGLLVENTSFCVLCLENSQRDTVYSREETISSEGFFQSKVEVCVVEEETNYGQQLNGVTLNDGIYEVEAASVRAEELVGLAESYSPDVLILLEQSKEELDETLQKEIDLWQAEGGLLITFSGNETFAESQRSAFKEAPVDFLKNILDEETTSRLLAKRNTNYQKYYTISDLLENTRIRNRPNTVLYGGLILVYLVLAGPGLYFFLKKTGKRQYLWGAICACSAVFVMLISLFGQSTRLKAPVLTYVREIWQYDTYQKDYINFCAQAPYNASYELYLDPSYDLVTYNRMDYMSNSTAQPETEDAEYEKTEISFGEQKNRAEISNQAAFALNEFGMQRMETLDEGEGLKGTFHFWDQKISGTVENKTGYDLESCVIAVPGYCALIGDIKNGETITLDGIEADSVREFGNWSAAEDLPEIEKNYLDGVIYNHMPNRSDNCLFFGKLAGNDDTFQLDSGYEAYGISYYYQEVSVDMKEAGVVYCPYAQEYSGWDGGNTVSFEMGPNSGGISEEETEVTYYLNGVFENNNIWCLYGMYAKGVMQPDSEGIYDPAFWPYAMTALEDKIQAAETGGGGKRGTILSLAFEKARTEDGTKIRNFNGIIELYNFQTGTYDEISDWEIDFASDPALEAQYVNADNQIRVRYRLSEEEKGEEYHENYGYYEAPNLIVKAKEIPPEQYLENLLAEEPNADTEN</sequence>
<name>A0A174INI1_9FIRM</name>
<reference evidence="2 3" key="1">
    <citation type="submission" date="2015-09" db="EMBL/GenBank/DDBJ databases">
        <authorList>
            <consortium name="Pathogen Informatics"/>
        </authorList>
    </citation>
    <scope>NUCLEOTIDE SEQUENCE [LARGE SCALE GENOMIC DNA]</scope>
    <source>
        <strain evidence="2 3">2789STDY5608849</strain>
    </source>
</reference>
<evidence type="ECO:0000313" key="3">
    <source>
        <dbReference type="Proteomes" id="UP000095706"/>
    </source>
</evidence>
<dbReference type="Proteomes" id="UP000095706">
    <property type="component" value="Unassembled WGS sequence"/>
</dbReference>
<feature type="transmembrane region" description="Helical" evidence="1">
    <location>
        <begin position="342"/>
        <end position="363"/>
    </location>
</feature>
<keyword evidence="1" id="KW-1133">Transmembrane helix</keyword>
<dbReference type="EMBL" id="CYYV01000019">
    <property type="protein sequence ID" value="CUO88913.1"/>
    <property type="molecule type" value="Genomic_DNA"/>
</dbReference>
<evidence type="ECO:0000256" key="1">
    <source>
        <dbReference type="SAM" id="Phobius"/>
    </source>
</evidence>
<evidence type="ECO:0000313" key="2">
    <source>
        <dbReference type="EMBL" id="CUO88913.1"/>
    </source>
</evidence>